<dbReference type="Pfam" id="PF01565">
    <property type="entry name" value="FAD_binding_4"/>
    <property type="match status" value="1"/>
</dbReference>
<dbReference type="AlphaFoldDB" id="A0A9P7QCL7"/>
<dbReference type="InterPro" id="IPR029063">
    <property type="entry name" value="SAM-dependent_MTases_sf"/>
</dbReference>
<dbReference type="SUPFAM" id="SSF53271">
    <property type="entry name" value="PRTase-like"/>
    <property type="match status" value="1"/>
</dbReference>
<dbReference type="InterPro" id="IPR016166">
    <property type="entry name" value="FAD-bd_PCMH"/>
</dbReference>
<evidence type="ECO:0000256" key="2">
    <source>
        <dbReference type="ARBA" id="ARBA00022630"/>
    </source>
</evidence>
<dbReference type="Gene3D" id="3.40.462.20">
    <property type="match status" value="1"/>
</dbReference>
<dbReference type="Gene3D" id="3.40.50.150">
    <property type="entry name" value="Vaccinia Virus protein VP39"/>
    <property type="match status" value="1"/>
</dbReference>
<dbReference type="GO" id="GO:0005737">
    <property type="term" value="C:cytoplasm"/>
    <property type="evidence" value="ECO:0007669"/>
    <property type="project" value="InterPro"/>
</dbReference>
<evidence type="ECO:0000256" key="4">
    <source>
        <dbReference type="ARBA" id="ARBA00023002"/>
    </source>
</evidence>
<evidence type="ECO:0000256" key="5">
    <source>
        <dbReference type="SAM" id="MobiDB-lite"/>
    </source>
</evidence>
<protein>
    <recommendedName>
        <fullName evidence="6">FAD-binding PCMH-type domain-containing protein</fullName>
    </recommendedName>
</protein>
<dbReference type="SUPFAM" id="SSF56176">
    <property type="entry name" value="FAD-binding/transporter-associated domain-like"/>
    <property type="match status" value="1"/>
</dbReference>
<dbReference type="Gene3D" id="3.40.50.300">
    <property type="entry name" value="P-loop containing nucleotide triphosphate hydrolases"/>
    <property type="match status" value="1"/>
</dbReference>
<dbReference type="InterPro" id="IPR000836">
    <property type="entry name" value="PRTase_dom"/>
</dbReference>
<evidence type="ECO:0000256" key="3">
    <source>
        <dbReference type="ARBA" id="ARBA00022827"/>
    </source>
</evidence>
<evidence type="ECO:0000313" key="7">
    <source>
        <dbReference type="EMBL" id="KAG6285863.1"/>
    </source>
</evidence>
<feature type="region of interest" description="Disordered" evidence="5">
    <location>
        <begin position="124"/>
        <end position="149"/>
    </location>
</feature>
<name>A0A9P7QCL7_9HYPO</name>
<proteinExistence type="inferred from homology"/>
<dbReference type="CDD" id="cd06223">
    <property type="entry name" value="PRTases_typeI"/>
    <property type="match status" value="1"/>
</dbReference>
<dbReference type="GO" id="GO:0071949">
    <property type="term" value="F:FAD binding"/>
    <property type="evidence" value="ECO:0007669"/>
    <property type="project" value="InterPro"/>
</dbReference>
<gene>
    <name evidence="7" type="ORF">E4U09_007031</name>
</gene>
<dbReference type="Pfam" id="PF04275">
    <property type="entry name" value="P-mevalo_kinase"/>
    <property type="match status" value="1"/>
</dbReference>
<dbReference type="InterPro" id="IPR036318">
    <property type="entry name" value="FAD-bd_PCMH-like_sf"/>
</dbReference>
<keyword evidence="8" id="KW-1185">Reference proteome</keyword>
<comment type="caution">
    <text evidence="7">The sequence shown here is derived from an EMBL/GenBank/DDBJ whole genome shotgun (WGS) entry which is preliminary data.</text>
</comment>
<dbReference type="EMBL" id="SRRH01000681">
    <property type="protein sequence ID" value="KAG6285863.1"/>
    <property type="molecule type" value="Genomic_DNA"/>
</dbReference>
<dbReference type="GO" id="GO:0016491">
    <property type="term" value="F:oxidoreductase activity"/>
    <property type="evidence" value="ECO:0007669"/>
    <property type="project" value="UniProtKB-KW"/>
</dbReference>
<dbReference type="InterPro" id="IPR027417">
    <property type="entry name" value="P-loop_NTPase"/>
</dbReference>
<dbReference type="InterPro" id="IPR016169">
    <property type="entry name" value="FAD-bd_PCMH_sub2"/>
</dbReference>
<sequence>MATLESLKEKLRHITAPEASRRRPLSDSEYSAGFAILTGNSNTQSAYPGFIIPELTALLTPLAETGHPISVLDIGPGPQSVLGGLPWHLRCSISKYTAYEPNVSFATTLQDTFLLANRKRGSASPLPRLDNPPDIRQRPFVVDGGDSTSEENTEKFDIILFCHSMYGMNPKEKFIERALGMLVERADHKALVVVFHRQEALRLSGLVCHRTATSPTRTVCVRDHDDVLDQFASFIAGFTLGDDAGVKAREDLRKAWRIVCRDLGRCEDGQQGEDGVLVFGAPQVMVAFAKHAATALQKLLAQVPVRTSGEEVKNRQARRHQAACVVRPIDLGQVQQCVEWALRHNTGLTVLGGGHSGHCLWPNVVAVDMSNFDQVHVVGSEADDESAEGASSGFLVVAGAGCTTGDIVRHTLAAGLTVPLGARPSVGAGLWLQGGIGHLARRHGLACDAIVGAVVVSVAAPGSVLCVGSVPKQHRPIGSVVADNQAHLLWALRGAGTNFGIVVSIVFRAYAAPKFSVRNWVLPLSEGLDARRQLGHLDELTASESEAAAESSPSYSAGAYIYCEQDELCLGVTLVDSDNNTAHTTEPAPTSLTKLREAFGDEHEHETVDGVGLFETEMYVSTLHGGHGGGKTSSFKRCLFLPRIGDANTVDTLIGAVKARPSPLCYFHLLPGGGAVRQVAPHTTAFGCRDWAFACVVTGVWPRDQDGTEVSRAAVRWVYKVVEDLLPLSCGAYGADLGPDPRDAALAVVAFGPNRPRLARIKNEFDPHHVLAFACPLSIVAPTAQPSLVILVTGESCAGKDYCAGIWVSTLAACLDKSLTVRAVSISDETKREYAAATGARLDRLLGDRRYKEQHRAAMTVFFNDQLCQRPQLREEHFETVLAENMDCHVLLITGMREEAPVATLSHLAPKSRLLEVRVQAARQTRRARRGDDIEMDETSMKDGKEDSPEPAVVPEASGPDYQPCFIFANESSGSEAAQEFAQRHLLPFCRNDLQRLASMIRPVPDFPRSEIIFRHVLDIAQQPGGLDLCTSLLQAHFTGDWSTIDVVACCESGGFVFAPALALRVGVPMALIRQGGKLPPPTVSVTACSSHISAAVSHTLGEKRIEIGRGVIPTGASVVVVDNVLASGTTLCAVLELLREAGVHADKVHVMVVAEFSTHRGREELRQRGFGRVKVQSLLILGGV</sequence>
<feature type="domain" description="FAD-binding PCMH-type" evidence="6">
    <location>
        <begin position="318"/>
        <end position="512"/>
    </location>
</feature>
<dbReference type="GO" id="GO:0004631">
    <property type="term" value="F:phosphomevalonate kinase activity"/>
    <property type="evidence" value="ECO:0007669"/>
    <property type="project" value="InterPro"/>
</dbReference>
<dbReference type="Pfam" id="PF00156">
    <property type="entry name" value="Pribosyltran"/>
    <property type="match status" value="1"/>
</dbReference>
<dbReference type="Proteomes" id="UP000707071">
    <property type="component" value="Unassembled WGS sequence"/>
</dbReference>
<organism evidence="7 8">
    <name type="scientific">Claviceps aff. purpurea</name>
    <dbReference type="NCBI Taxonomy" id="1967640"/>
    <lineage>
        <taxon>Eukaryota</taxon>
        <taxon>Fungi</taxon>
        <taxon>Dikarya</taxon>
        <taxon>Ascomycota</taxon>
        <taxon>Pezizomycotina</taxon>
        <taxon>Sordariomycetes</taxon>
        <taxon>Hypocreomycetidae</taxon>
        <taxon>Hypocreales</taxon>
        <taxon>Clavicipitaceae</taxon>
        <taxon>Claviceps</taxon>
    </lineage>
</organism>
<feature type="region of interest" description="Disordered" evidence="5">
    <location>
        <begin position="925"/>
        <end position="957"/>
    </location>
</feature>
<dbReference type="PANTHER" id="PTHR42973">
    <property type="entry name" value="BINDING OXIDOREDUCTASE, PUTATIVE (AFU_ORTHOLOGUE AFUA_1G17690)-RELATED"/>
    <property type="match status" value="1"/>
</dbReference>
<evidence type="ECO:0000313" key="8">
    <source>
        <dbReference type="Proteomes" id="UP000707071"/>
    </source>
</evidence>
<dbReference type="InterPro" id="IPR005919">
    <property type="entry name" value="Pmev_kin_anim"/>
</dbReference>
<comment type="similarity">
    <text evidence="1">Belongs to the oxygen-dependent FAD-linked oxidoreductase family.</text>
</comment>
<keyword evidence="4" id="KW-0560">Oxidoreductase</keyword>
<dbReference type="Gene3D" id="3.30.465.10">
    <property type="match status" value="1"/>
</dbReference>
<dbReference type="InterPro" id="IPR006094">
    <property type="entry name" value="Oxid_FAD_bind_N"/>
</dbReference>
<dbReference type="InterPro" id="IPR050416">
    <property type="entry name" value="FAD-linked_Oxidoreductase"/>
</dbReference>
<feature type="compositionally biased region" description="Basic and acidic residues" evidence="5">
    <location>
        <begin position="939"/>
        <end position="948"/>
    </location>
</feature>
<dbReference type="Gene3D" id="3.40.50.2020">
    <property type="match status" value="1"/>
</dbReference>
<dbReference type="PROSITE" id="PS51387">
    <property type="entry name" value="FAD_PCMH"/>
    <property type="match status" value="1"/>
</dbReference>
<keyword evidence="2" id="KW-0285">Flavoprotein</keyword>
<evidence type="ECO:0000256" key="1">
    <source>
        <dbReference type="ARBA" id="ARBA00005466"/>
    </source>
</evidence>
<keyword evidence="3" id="KW-0274">FAD</keyword>
<dbReference type="InterPro" id="IPR029057">
    <property type="entry name" value="PRTase-like"/>
</dbReference>
<dbReference type="PANTHER" id="PTHR42973:SF25">
    <property type="entry name" value="PHOSPHOMEVALONATE KINASE"/>
    <property type="match status" value="1"/>
</dbReference>
<evidence type="ECO:0000259" key="6">
    <source>
        <dbReference type="PROSITE" id="PS51387"/>
    </source>
</evidence>
<dbReference type="GO" id="GO:0006695">
    <property type="term" value="P:cholesterol biosynthetic process"/>
    <property type="evidence" value="ECO:0007669"/>
    <property type="project" value="InterPro"/>
</dbReference>
<accession>A0A9P7QCL7</accession>
<reference evidence="7 8" key="1">
    <citation type="journal article" date="2020" name="bioRxiv">
        <title>Whole genome comparisons of ergot fungi reveals the divergence and evolution of species within the genus Claviceps are the result of varying mechanisms driving genome evolution and host range expansion.</title>
        <authorList>
            <person name="Wyka S.A."/>
            <person name="Mondo S.J."/>
            <person name="Liu M."/>
            <person name="Dettman J."/>
            <person name="Nalam V."/>
            <person name="Broders K.D."/>
        </authorList>
    </citation>
    <scope>NUCLEOTIDE SEQUENCE [LARGE SCALE GENOMIC DNA]</scope>
    <source>
        <strain evidence="7 8">Clav52</strain>
    </source>
</reference>